<keyword evidence="2" id="KW-1185">Reference proteome</keyword>
<organism evidence="1 2">
    <name type="scientific">Halodesulfovibrio spirochaetisodalis</name>
    <dbReference type="NCBI Taxonomy" id="1560234"/>
    <lineage>
        <taxon>Bacteria</taxon>
        <taxon>Pseudomonadati</taxon>
        <taxon>Thermodesulfobacteriota</taxon>
        <taxon>Desulfovibrionia</taxon>
        <taxon>Desulfovibrionales</taxon>
        <taxon>Desulfovibrionaceae</taxon>
        <taxon>Halodesulfovibrio</taxon>
    </lineage>
</organism>
<dbReference type="OrthoDB" id="5464678at2"/>
<protein>
    <submittedName>
        <fullName evidence="1">Uncharacterized protein</fullName>
    </submittedName>
</protein>
<reference evidence="1 2" key="1">
    <citation type="submission" date="2015-01" db="EMBL/GenBank/DDBJ databases">
        <title>Desulfovibrio sp. JC271 draft genome sequence.</title>
        <authorList>
            <person name="Shivani Y."/>
            <person name="Subhash Y."/>
            <person name="Sasikala C."/>
            <person name="Ramana C.V."/>
        </authorList>
    </citation>
    <scope>NUCLEOTIDE SEQUENCE [LARGE SCALE GENOMIC DNA]</scope>
    <source>
        <strain evidence="1 2">JC271</strain>
    </source>
</reference>
<gene>
    <name evidence="1" type="ORF">SP90_08775</name>
</gene>
<accession>A0A1B7XD51</accession>
<comment type="caution">
    <text evidence="1">The sequence shown here is derived from an EMBL/GenBank/DDBJ whole genome shotgun (WGS) entry which is preliminary data.</text>
</comment>
<dbReference type="EMBL" id="JXMS01000012">
    <property type="protein sequence ID" value="OBQ51913.1"/>
    <property type="molecule type" value="Genomic_DNA"/>
</dbReference>
<dbReference type="AlphaFoldDB" id="A0A1B7XD51"/>
<dbReference type="PATRIC" id="fig|1560234.3.peg.583"/>
<evidence type="ECO:0000313" key="1">
    <source>
        <dbReference type="EMBL" id="OBQ51913.1"/>
    </source>
</evidence>
<sequence length="268" mass="30519">MSKPTTRSLYYGANPLKRPSKDDLTRVTARPMPHLQQAQELLKPYLVFSTLRSVQGVRILANLIGRDYGIFKTTQLAYLLGMSSRIVEYALIDEFLLAALDDINANSVFNVEITHTFDHSEERGKSKNDEEVLPDEVAFTVIEKERYADCPKQLTGNLVRIANFNALEALEYASQMDKRNLTGEFVSELRIAEQKAVHMTLNGRRFYLKRWIKGNIDRINGVTSQKNKATEKAVALMQAEECFTIRGQYCSPRDSYTCTVCQQVFKTS</sequence>
<dbReference type="RefSeq" id="WP_066854633.1">
    <property type="nucleotide sequence ID" value="NZ_JXMS01000012.1"/>
</dbReference>
<name>A0A1B7XD51_9BACT</name>
<dbReference type="Proteomes" id="UP000091979">
    <property type="component" value="Unassembled WGS sequence"/>
</dbReference>
<evidence type="ECO:0000313" key="2">
    <source>
        <dbReference type="Proteomes" id="UP000091979"/>
    </source>
</evidence>
<proteinExistence type="predicted"/>